<comment type="caution">
    <text evidence="1">The sequence shown here is derived from an EMBL/GenBank/DDBJ whole genome shotgun (WGS) entry which is preliminary data.</text>
</comment>
<gene>
    <name evidence="1" type="ORF">UU48_C0021G0010</name>
</gene>
<protein>
    <submittedName>
        <fullName evidence="1">Uncharacterized protein</fullName>
    </submittedName>
</protein>
<dbReference type="AlphaFoldDB" id="A0A0G0XJI1"/>
<dbReference type="EMBL" id="LCAU01000021">
    <property type="protein sequence ID" value="KKR96945.1"/>
    <property type="molecule type" value="Genomic_DNA"/>
</dbReference>
<feature type="non-terminal residue" evidence="1">
    <location>
        <position position="50"/>
    </location>
</feature>
<dbReference type="Proteomes" id="UP000034746">
    <property type="component" value="Unassembled WGS sequence"/>
</dbReference>
<name>A0A0G0XJI1_9BACT</name>
<reference evidence="1 2" key="1">
    <citation type="journal article" date="2015" name="Nature">
        <title>rRNA introns, odd ribosomes, and small enigmatic genomes across a large radiation of phyla.</title>
        <authorList>
            <person name="Brown C.T."/>
            <person name="Hug L.A."/>
            <person name="Thomas B.C."/>
            <person name="Sharon I."/>
            <person name="Castelle C.J."/>
            <person name="Singh A."/>
            <person name="Wilkins M.J."/>
            <person name="Williams K.H."/>
            <person name="Banfield J.F."/>
        </authorList>
    </citation>
    <scope>NUCLEOTIDE SEQUENCE [LARGE SCALE GENOMIC DNA]</scope>
</reference>
<accession>A0A0G0XJI1</accession>
<sequence>MKTNSQNQFPELLRREYRRDNGVQGKHARLQLEKPPLLNTILLWDISAKR</sequence>
<evidence type="ECO:0000313" key="2">
    <source>
        <dbReference type="Proteomes" id="UP000034746"/>
    </source>
</evidence>
<organism evidence="1 2">
    <name type="scientific">Candidatus Uhrbacteria bacterium GW2011_GWF2_41_16</name>
    <dbReference type="NCBI Taxonomy" id="1618997"/>
    <lineage>
        <taxon>Bacteria</taxon>
        <taxon>Candidatus Uhriibacteriota</taxon>
    </lineage>
</organism>
<evidence type="ECO:0000313" key="1">
    <source>
        <dbReference type="EMBL" id="KKR96945.1"/>
    </source>
</evidence>
<proteinExistence type="predicted"/>